<dbReference type="Proteomes" id="UP001155110">
    <property type="component" value="Unassembled WGS sequence"/>
</dbReference>
<dbReference type="Proteomes" id="UP001155010">
    <property type="component" value="Unassembled WGS sequence"/>
</dbReference>
<dbReference type="EMBL" id="JANUBF010000008">
    <property type="protein sequence ID" value="MCS4036436.1"/>
    <property type="molecule type" value="Genomic_DNA"/>
</dbReference>
<dbReference type="EMBL" id="JANUAU010000005">
    <property type="protein sequence ID" value="MCS3677969.1"/>
    <property type="molecule type" value="Genomic_DNA"/>
</dbReference>
<dbReference type="RefSeq" id="WP_011403551.1">
    <property type="nucleotide sequence ID" value="NZ_CALTRV010000015.1"/>
</dbReference>
<evidence type="ECO:0000256" key="1">
    <source>
        <dbReference type="SAM" id="Phobius"/>
    </source>
</evidence>
<dbReference type="EMBL" id="JANUAE010000016">
    <property type="protein sequence ID" value="MCS3711687.1"/>
    <property type="molecule type" value="Genomic_DNA"/>
</dbReference>
<sequence>MPDSTLSGRHVRWGLGLLLGGVLVWVAFFDSHSLWQRYRWHQELEATARENADLRAEIERLRSQLDRPLSDSLVERIAREEYGMKRPGETIYRVEPAE</sequence>
<evidence type="ECO:0000313" key="8">
    <source>
        <dbReference type="Proteomes" id="UP001155027"/>
    </source>
</evidence>
<dbReference type="Proteomes" id="UP001155034">
    <property type="component" value="Unassembled WGS sequence"/>
</dbReference>
<dbReference type="Proteomes" id="UP001155057">
    <property type="component" value="Unassembled WGS sequence"/>
</dbReference>
<keyword evidence="2" id="KW-0131">Cell cycle</keyword>
<dbReference type="EMBL" id="JANTYZ010000003">
    <property type="protein sequence ID" value="MCS3864875.1"/>
    <property type="molecule type" value="Genomic_DNA"/>
</dbReference>
<evidence type="ECO:0000313" key="3">
    <source>
        <dbReference type="EMBL" id="MCS3711687.1"/>
    </source>
</evidence>
<dbReference type="AlphaFoldDB" id="A0A840DB82"/>
<dbReference type="GO" id="GO:0051301">
    <property type="term" value="P:cell division"/>
    <property type="evidence" value="ECO:0007669"/>
    <property type="project" value="UniProtKB-KW"/>
</dbReference>
<keyword evidence="1" id="KW-0812">Transmembrane</keyword>
<dbReference type="Proteomes" id="UP001155040">
    <property type="component" value="Unassembled WGS sequence"/>
</dbReference>
<keyword evidence="1" id="KW-1133">Transmembrane helix</keyword>
<dbReference type="OMA" id="YREHTEP"/>
<comment type="caution">
    <text evidence="2">The sequence shown here is derived from an EMBL/GenBank/DDBJ whole genome shotgun (WGS) entry which is preliminary data.</text>
</comment>
<name>A0A840DB82_9BACT</name>
<keyword evidence="1" id="KW-0472">Membrane</keyword>
<evidence type="ECO:0000313" key="2">
    <source>
        <dbReference type="EMBL" id="MCS3677969.1"/>
    </source>
</evidence>
<proteinExistence type="predicted"/>
<dbReference type="Pfam" id="PF04977">
    <property type="entry name" value="DivIC"/>
    <property type="match status" value="1"/>
</dbReference>
<dbReference type="Proteomes" id="UP001155027">
    <property type="component" value="Unassembled WGS sequence"/>
</dbReference>
<protein>
    <submittedName>
        <fullName evidence="2">Cell division protein FtsB</fullName>
    </submittedName>
</protein>
<organism evidence="2 8">
    <name type="scientific">Salinibacter ruber</name>
    <dbReference type="NCBI Taxonomy" id="146919"/>
    <lineage>
        <taxon>Bacteria</taxon>
        <taxon>Pseudomonadati</taxon>
        <taxon>Rhodothermota</taxon>
        <taxon>Rhodothermia</taxon>
        <taxon>Rhodothermales</taxon>
        <taxon>Salinibacteraceae</taxon>
        <taxon>Salinibacter</taxon>
    </lineage>
</organism>
<evidence type="ECO:0000313" key="4">
    <source>
        <dbReference type="EMBL" id="MCS3864875.1"/>
    </source>
</evidence>
<accession>A0A840DB82</accession>
<dbReference type="EMBL" id="JANUBB010000008">
    <property type="protein sequence ID" value="MCS3952257.1"/>
    <property type="molecule type" value="Genomic_DNA"/>
</dbReference>
<feature type="transmembrane region" description="Helical" evidence="1">
    <location>
        <begin position="12"/>
        <end position="29"/>
    </location>
</feature>
<dbReference type="EMBL" id="JANTZM010000001">
    <property type="protein sequence ID" value="MCS4156367.1"/>
    <property type="molecule type" value="Genomic_DNA"/>
</dbReference>
<gene>
    <name evidence="3" type="ORF">GGP61_003320</name>
    <name evidence="2" type="ORF">GGP71_001897</name>
    <name evidence="4" type="ORF">GGP82_001424</name>
    <name evidence="5" type="ORF">GGP83_002220</name>
    <name evidence="7" type="ORF">GGP99_000298</name>
    <name evidence="6" type="ORF">GGQ01_001497</name>
</gene>
<evidence type="ECO:0000313" key="7">
    <source>
        <dbReference type="EMBL" id="MCS4156367.1"/>
    </source>
</evidence>
<reference evidence="2" key="1">
    <citation type="submission" date="2022-08" db="EMBL/GenBank/DDBJ databases">
        <title>Genomic Encyclopedia of Type Strains, Phase V (KMG-V): Genome sequencing to study the core and pangenomes of soil and plant-associated prokaryotes.</title>
        <authorList>
            <person name="Whitman W."/>
        </authorList>
    </citation>
    <scope>NUCLEOTIDE SEQUENCE</scope>
    <source>
        <strain evidence="2">0</strain>
        <strain evidence="4">SP2016B</strain>
        <strain evidence="5">SP2017</strain>
        <strain evidence="7">SP3002</strain>
        <strain evidence="6">SP3012</strain>
        <strain evidence="3">SP3049</strain>
    </source>
</reference>
<evidence type="ECO:0000313" key="6">
    <source>
        <dbReference type="EMBL" id="MCS4036436.1"/>
    </source>
</evidence>
<dbReference type="InterPro" id="IPR007060">
    <property type="entry name" value="FtsL/DivIC"/>
</dbReference>
<evidence type="ECO:0000313" key="5">
    <source>
        <dbReference type="EMBL" id="MCS3952257.1"/>
    </source>
</evidence>
<keyword evidence="2" id="KW-0132">Cell division</keyword>
<dbReference type="GeneID" id="83727709"/>